<dbReference type="SUPFAM" id="SSF55729">
    <property type="entry name" value="Acyl-CoA N-acyltransferases (Nat)"/>
    <property type="match status" value="1"/>
</dbReference>
<dbReference type="CDD" id="cd04301">
    <property type="entry name" value="NAT_SF"/>
    <property type="match status" value="1"/>
</dbReference>
<gene>
    <name evidence="2" type="ORF">FD35_GL001543</name>
</gene>
<evidence type="ECO:0000259" key="1">
    <source>
        <dbReference type="PROSITE" id="PS51186"/>
    </source>
</evidence>
<sequence length="186" mass="20587">MSYTIHTIESADYQAAAELLKAAFASSKKTIDFDDQLATLRLERTYLPTFELVSKDAYDNIVGYGTISDAYIQGQPTAKLAILNPLGVLPDFQKQGIGRQLVDELEHRAFVRGYQAIMTTDCPDYFALFGYDLAGHFDICDAQTAASKLSLRELRPGALRHTAGLLMHSPALNHKTVDDKNIDTVE</sequence>
<dbReference type="InterPro" id="IPR000182">
    <property type="entry name" value="GNAT_dom"/>
</dbReference>
<dbReference type="Gene3D" id="3.40.630.30">
    <property type="match status" value="1"/>
</dbReference>
<protein>
    <recommendedName>
        <fullName evidence="1">N-acetyltransferase domain-containing protein</fullName>
    </recommendedName>
</protein>
<dbReference type="OrthoDB" id="9797178at2"/>
<evidence type="ECO:0000313" key="3">
    <source>
        <dbReference type="Proteomes" id="UP000051999"/>
    </source>
</evidence>
<dbReference type="RefSeq" id="WP_017261457.1">
    <property type="nucleotide sequence ID" value="NZ_AUAW01000030.1"/>
</dbReference>
<dbReference type="STRING" id="1114972.FD35_GL001543"/>
<dbReference type="Pfam" id="PF00583">
    <property type="entry name" value="Acetyltransf_1"/>
    <property type="match status" value="1"/>
</dbReference>
<dbReference type="Proteomes" id="UP000051999">
    <property type="component" value="Unassembled WGS sequence"/>
</dbReference>
<keyword evidence="3" id="KW-1185">Reference proteome</keyword>
<proteinExistence type="predicted"/>
<name>A0A0R1RHL6_9LACO</name>
<feature type="domain" description="N-acetyltransferase" evidence="1">
    <location>
        <begin position="3"/>
        <end position="172"/>
    </location>
</feature>
<reference evidence="2 3" key="1">
    <citation type="journal article" date="2015" name="Genome Announc.">
        <title>Expanding the biotechnology potential of lactobacilli through comparative genomics of 213 strains and associated genera.</title>
        <authorList>
            <person name="Sun Z."/>
            <person name="Harris H.M."/>
            <person name="McCann A."/>
            <person name="Guo C."/>
            <person name="Argimon S."/>
            <person name="Zhang W."/>
            <person name="Yang X."/>
            <person name="Jeffery I.B."/>
            <person name="Cooney J.C."/>
            <person name="Kagawa T.F."/>
            <person name="Liu W."/>
            <person name="Song Y."/>
            <person name="Salvetti E."/>
            <person name="Wrobel A."/>
            <person name="Rasinkangas P."/>
            <person name="Parkhill J."/>
            <person name="Rea M.C."/>
            <person name="O'Sullivan O."/>
            <person name="Ritari J."/>
            <person name="Douillard F.P."/>
            <person name="Paul Ross R."/>
            <person name="Yang R."/>
            <person name="Briner A.E."/>
            <person name="Felis G.E."/>
            <person name="de Vos W.M."/>
            <person name="Barrangou R."/>
            <person name="Klaenhammer T.R."/>
            <person name="Caufield P.W."/>
            <person name="Cui Y."/>
            <person name="Zhang H."/>
            <person name="O'Toole P.W."/>
        </authorList>
    </citation>
    <scope>NUCLEOTIDE SEQUENCE [LARGE SCALE GENOMIC DNA]</scope>
    <source>
        <strain evidence="2 3">DSM 15814</strain>
    </source>
</reference>
<dbReference type="AlphaFoldDB" id="A0A0R1RHL6"/>
<organism evidence="2 3">
    <name type="scientific">Furfurilactobacillus rossiae DSM 15814</name>
    <dbReference type="NCBI Taxonomy" id="1114972"/>
    <lineage>
        <taxon>Bacteria</taxon>
        <taxon>Bacillati</taxon>
        <taxon>Bacillota</taxon>
        <taxon>Bacilli</taxon>
        <taxon>Lactobacillales</taxon>
        <taxon>Lactobacillaceae</taxon>
        <taxon>Furfurilactobacillus</taxon>
    </lineage>
</organism>
<dbReference type="EMBL" id="AZFF01000029">
    <property type="protein sequence ID" value="KRL52920.1"/>
    <property type="molecule type" value="Genomic_DNA"/>
</dbReference>
<dbReference type="PATRIC" id="fig|1114972.6.peg.1570"/>
<comment type="caution">
    <text evidence="2">The sequence shown here is derived from an EMBL/GenBank/DDBJ whole genome shotgun (WGS) entry which is preliminary data.</text>
</comment>
<evidence type="ECO:0000313" key="2">
    <source>
        <dbReference type="EMBL" id="KRL52920.1"/>
    </source>
</evidence>
<dbReference type="InterPro" id="IPR016181">
    <property type="entry name" value="Acyl_CoA_acyltransferase"/>
</dbReference>
<dbReference type="GO" id="GO:0016747">
    <property type="term" value="F:acyltransferase activity, transferring groups other than amino-acyl groups"/>
    <property type="evidence" value="ECO:0007669"/>
    <property type="project" value="InterPro"/>
</dbReference>
<dbReference type="eggNOG" id="COG3153">
    <property type="taxonomic scope" value="Bacteria"/>
</dbReference>
<dbReference type="PROSITE" id="PS51186">
    <property type="entry name" value="GNAT"/>
    <property type="match status" value="1"/>
</dbReference>
<accession>A0A0R1RHL6</accession>